<evidence type="ECO:0000313" key="3">
    <source>
        <dbReference type="Proteomes" id="UP000030763"/>
    </source>
</evidence>
<dbReference type="OMA" id="EAPVEYP"/>
<feature type="region of interest" description="Disordered" evidence="1">
    <location>
        <begin position="567"/>
        <end position="606"/>
    </location>
</feature>
<proteinExistence type="predicted"/>
<accession>U6MEM3</accession>
<gene>
    <name evidence="2" type="ORF">EMWEY_00036170</name>
</gene>
<feature type="region of interest" description="Disordered" evidence="1">
    <location>
        <begin position="35"/>
        <end position="60"/>
    </location>
</feature>
<dbReference type="OrthoDB" id="343184at2759"/>
<dbReference type="VEuPathDB" id="ToxoDB:EMWEY_00036170"/>
<protein>
    <recommendedName>
        <fullName evidence="4">Apicomplexan specific protein, related</fullName>
    </recommendedName>
</protein>
<reference evidence="2" key="1">
    <citation type="submission" date="2013-10" db="EMBL/GenBank/DDBJ databases">
        <title>Genomic analysis of the causative agents of coccidiosis in chickens.</title>
        <authorList>
            <person name="Reid A.J."/>
            <person name="Blake D."/>
            <person name="Billington K."/>
            <person name="Browne H."/>
            <person name="Dunn M."/>
            <person name="Hung S."/>
            <person name="Kawahara F."/>
            <person name="Miranda-Saavedra D."/>
            <person name="Mourier T."/>
            <person name="Nagra H."/>
            <person name="Otto T.D."/>
            <person name="Rawlings N."/>
            <person name="Sanchez A."/>
            <person name="Sanders M."/>
            <person name="Subramaniam C."/>
            <person name="Tay Y."/>
            <person name="Dear P."/>
            <person name="Doerig C."/>
            <person name="Gruber A."/>
            <person name="Parkinson J."/>
            <person name="Shirley M."/>
            <person name="Wan K.L."/>
            <person name="Berriman M."/>
            <person name="Tomley F."/>
            <person name="Pain A."/>
        </authorList>
    </citation>
    <scope>NUCLEOTIDE SEQUENCE [LARGE SCALE GENOMIC DNA]</scope>
    <source>
        <strain evidence="2">Weybridge</strain>
    </source>
</reference>
<dbReference type="RefSeq" id="XP_013337564.1">
    <property type="nucleotide sequence ID" value="XM_013482110.1"/>
</dbReference>
<feature type="region of interest" description="Disordered" evidence="1">
    <location>
        <begin position="519"/>
        <end position="554"/>
    </location>
</feature>
<keyword evidence="3" id="KW-1185">Reference proteome</keyword>
<evidence type="ECO:0000313" key="2">
    <source>
        <dbReference type="EMBL" id="CDJ60914.1"/>
    </source>
</evidence>
<evidence type="ECO:0008006" key="4">
    <source>
        <dbReference type="Google" id="ProtNLM"/>
    </source>
</evidence>
<dbReference type="Proteomes" id="UP000030763">
    <property type="component" value="Unassembled WGS sequence"/>
</dbReference>
<dbReference type="AlphaFoldDB" id="U6MEM3"/>
<dbReference type="EMBL" id="HG721956">
    <property type="protein sequence ID" value="CDJ60914.1"/>
    <property type="molecule type" value="Genomic_DNA"/>
</dbReference>
<evidence type="ECO:0000256" key="1">
    <source>
        <dbReference type="SAM" id="MobiDB-lite"/>
    </source>
</evidence>
<sequence>MPVYAEGIRHERNCPVGEAEEAAAAAAEAGAADSVSDLVGDSSEGETTDTEQPYGRHRRRRGAQKLCSEKRCCTWFDLSNWFGFLPLQLSQADFQACFTDVANGGPGLYEKLVVLGGKTLDIVSEMHFYEMYPEASKAFGMPQDMRVEPEALRVLWARRRTERVCSLAALFLFGKSYLAAAQSLPTRLAVAKYVKACVGFCCRSPDTENLYKWMPVLVEHIFWTQRLRTERLHEDNALLQDLQELFGYKFDHLLPRIRECLEGVAVPQRSDSPTGRELLKLYATDYFTKLSEEAGVEPSRRVVWVEQEVEHFLGGPAVAVFAVACMSLGPYVMALKEEGPTRAQHFVDMFEALLAACWVISTEEKVKIWMPSLIQRLRQTQLVLHMAQMGDKYFANKTRLQKPAKTPIEARQVAASNNGFLDPFALWNVDPMRRPVAEAPVEYPGPPLYYGPPARGSTLDSVSCPPCCFLSAPHPAPRIVPGRPSKKTVTLFDSEENRYELYPLGPQVFPLHRRRPNAHMLSNNSARDGRSLRSCCSGSHPPAAAGSSGGAQDKWAPVAQRAVDVSIQTPSQQRPAATERHEALAGTWSGDSGRPSVGPPTAGSPQAVCAVRHGEGATTACAAEPRVKIRYVADDRGGESSQKNSVEVYIDDVLVHEQALPQERDLSGSEFKAVLSTPTGLPVVLNFARNGEDGKPTVYITEGRSPALDSGGLQPADGAYGASLKEVHAAVAEASSGAATFVAGDANPQESSSCCFASTCGPRRSAAGTGRRVERGGAPVDILVSPAYPLASDTGNRCGVEIQEVEPPGDACIFGQYLKHCFAAPPPRIPQQPAWEQMQLPRSPAPQVYTVPRIRAYTGRAGVQR</sequence>
<organism evidence="2 3">
    <name type="scientific">Eimeria maxima</name>
    <name type="common">Coccidian parasite</name>
    <dbReference type="NCBI Taxonomy" id="5804"/>
    <lineage>
        <taxon>Eukaryota</taxon>
        <taxon>Sar</taxon>
        <taxon>Alveolata</taxon>
        <taxon>Apicomplexa</taxon>
        <taxon>Conoidasida</taxon>
        <taxon>Coccidia</taxon>
        <taxon>Eucoccidiorida</taxon>
        <taxon>Eimeriorina</taxon>
        <taxon>Eimeriidae</taxon>
        <taxon>Eimeria</taxon>
    </lineage>
</organism>
<reference evidence="2" key="2">
    <citation type="submission" date="2013-10" db="EMBL/GenBank/DDBJ databases">
        <authorList>
            <person name="Aslett M."/>
        </authorList>
    </citation>
    <scope>NUCLEOTIDE SEQUENCE [LARGE SCALE GENOMIC DNA]</scope>
    <source>
        <strain evidence="2">Weybridge</strain>
    </source>
</reference>
<feature type="compositionally biased region" description="Low complexity" evidence="1">
    <location>
        <begin position="537"/>
        <end position="546"/>
    </location>
</feature>
<dbReference type="GeneID" id="25337603"/>
<name>U6MEM3_EIMMA</name>